<feature type="region of interest" description="Disordered" evidence="1">
    <location>
        <begin position="1"/>
        <end position="21"/>
    </location>
</feature>
<reference evidence="3 4" key="1">
    <citation type="submission" date="2014-02" db="EMBL/GenBank/DDBJ databases">
        <title>The small core and large imbalanced accessory genome model reveals a collaborative survival strategy of Sorangium cellulosum strains in nature.</title>
        <authorList>
            <person name="Han K."/>
            <person name="Peng R."/>
            <person name="Blom J."/>
            <person name="Li Y.-Z."/>
        </authorList>
    </citation>
    <scope>NUCLEOTIDE SEQUENCE [LARGE SCALE GENOMIC DNA]</scope>
    <source>
        <strain evidence="3 4">So0011-07</strain>
    </source>
</reference>
<organism evidence="3 4">
    <name type="scientific">Sorangium cellulosum</name>
    <name type="common">Polyangium cellulosum</name>
    <dbReference type="NCBI Taxonomy" id="56"/>
    <lineage>
        <taxon>Bacteria</taxon>
        <taxon>Pseudomonadati</taxon>
        <taxon>Myxococcota</taxon>
        <taxon>Polyangia</taxon>
        <taxon>Polyangiales</taxon>
        <taxon>Polyangiaceae</taxon>
        <taxon>Sorangium</taxon>
    </lineage>
</organism>
<evidence type="ECO:0000313" key="4">
    <source>
        <dbReference type="Proteomes" id="UP000075635"/>
    </source>
</evidence>
<evidence type="ECO:0000259" key="2">
    <source>
        <dbReference type="Pfam" id="PF14237"/>
    </source>
</evidence>
<evidence type="ECO:0000256" key="1">
    <source>
        <dbReference type="SAM" id="MobiDB-lite"/>
    </source>
</evidence>
<dbReference type="Pfam" id="PF14237">
    <property type="entry name" value="GYF_2"/>
    <property type="match status" value="1"/>
</dbReference>
<feature type="domain" description="GYF" evidence="2">
    <location>
        <begin position="37"/>
        <end position="74"/>
    </location>
</feature>
<accession>A0A150S487</accession>
<dbReference type="InterPro" id="IPR025640">
    <property type="entry name" value="GYF_2"/>
</dbReference>
<dbReference type="AlphaFoldDB" id="A0A150S487"/>
<feature type="compositionally biased region" description="Pro residues" evidence="1">
    <location>
        <begin position="1"/>
        <end position="16"/>
    </location>
</feature>
<feature type="region of interest" description="Disordered" evidence="1">
    <location>
        <begin position="74"/>
        <end position="118"/>
    </location>
</feature>
<feature type="compositionally biased region" description="Pro residues" evidence="1">
    <location>
        <begin position="78"/>
        <end position="106"/>
    </location>
</feature>
<gene>
    <name evidence="3" type="ORF">BE17_26910</name>
</gene>
<sequence length="270" mass="28437">MKPPPLPARRPAPPIPATDERETLWHVAIAPDDIKVLTLEKLDDLFRLDLIDESTKIWRPGMATWQPLGVVAGLDATPPEPARAPARPAPGRPAPGRPGPAVPPVPRAMDSDHPTPVVSSLSASALLGPMDGFTNIVTRTEVAAPPASMLAASRPTPPPPMAMDPLATMSAMAPMAAMSATEPMTAQSLKDTVRSGPRARDTGRAQRLTLALTIVAGLMVTLYRNDVLLDAARSAGRENMYLKVESALGGPAFGTPRSLEKLGLAAETAR</sequence>
<proteinExistence type="predicted"/>
<evidence type="ECO:0000313" key="3">
    <source>
        <dbReference type="EMBL" id="KYF87289.1"/>
    </source>
</evidence>
<protein>
    <recommendedName>
        <fullName evidence="2">GYF domain-containing protein</fullName>
    </recommendedName>
</protein>
<comment type="caution">
    <text evidence="3">The sequence shown here is derived from an EMBL/GenBank/DDBJ whole genome shotgun (WGS) entry which is preliminary data.</text>
</comment>
<dbReference type="EMBL" id="JEMB01001450">
    <property type="protein sequence ID" value="KYF87289.1"/>
    <property type="molecule type" value="Genomic_DNA"/>
</dbReference>
<name>A0A150S487_SORCE</name>
<dbReference type="Proteomes" id="UP000075635">
    <property type="component" value="Unassembled WGS sequence"/>
</dbReference>